<dbReference type="RefSeq" id="XP_001887056.1">
    <property type="nucleotide sequence ID" value="XM_001887021.1"/>
</dbReference>
<accession>B0DSV1</accession>
<dbReference type="AlphaFoldDB" id="B0DSV1"/>
<dbReference type="InParanoid" id="B0DSV1"/>
<dbReference type="KEGG" id="lbc:LACBIDRAFT_309693"/>
<gene>
    <name evidence="1" type="ORF">LACBIDRAFT_309693</name>
</gene>
<name>B0DSV1_LACBS</name>
<dbReference type="HOGENOM" id="CLU_2671490_0_0_1"/>
<keyword evidence="2" id="KW-1185">Reference proteome</keyword>
<dbReference type="GeneID" id="6082608"/>
<dbReference type="EMBL" id="DS547131">
    <property type="protein sequence ID" value="EDR02379.1"/>
    <property type="molecule type" value="Genomic_DNA"/>
</dbReference>
<dbReference type="Proteomes" id="UP000001194">
    <property type="component" value="Unassembled WGS sequence"/>
</dbReference>
<protein>
    <submittedName>
        <fullName evidence="1">Predicted protein</fullName>
    </submittedName>
</protein>
<evidence type="ECO:0000313" key="1">
    <source>
        <dbReference type="EMBL" id="EDR02379.1"/>
    </source>
</evidence>
<sequence>MRDHIEHGSHPILAFKRLPPRSCIVIYEAQNKTHQNRKRCATSHTWEVAGKWGVAGAQEKAYAAGELKDLDSPAT</sequence>
<proteinExistence type="predicted"/>
<evidence type="ECO:0000313" key="2">
    <source>
        <dbReference type="Proteomes" id="UP000001194"/>
    </source>
</evidence>
<organism evidence="2">
    <name type="scientific">Laccaria bicolor (strain S238N-H82 / ATCC MYA-4686)</name>
    <name type="common">Bicoloured deceiver</name>
    <name type="synonym">Laccaria laccata var. bicolor</name>
    <dbReference type="NCBI Taxonomy" id="486041"/>
    <lineage>
        <taxon>Eukaryota</taxon>
        <taxon>Fungi</taxon>
        <taxon>Dikarya</taxon>
        <taxon>Basidiomycota</taxon>
        <taxon>Agaricomycotina</taxon>
        <taxon>Agaricomycetes</taxon>
        <taxon>Agaricomycetidae</taxon>
        <taxon>Agaricales</taxon>
        <taxon>Agaricineae</taxon>
        <taxon>Hydnangiaceae</taxon>
        <taxon>Laccaria</taxon>
    </lineage>
</organism>
<reference evidence="1 2" key="1">
    <citation type="journal article" date="2008" name="Nature">
        <title>The genome of Laccaria bicolor provides insights into mycorrhizal symbiosis.</title>
        <authorList>
            <person name="Martin F."/>
            <person name="Aerts A."/>
            <person name="Ahren D."/>
            <person name="Brun A."/>
            <person name="Danchin E.G.J."/>
            <person name="Duchaussoy F."/>
            <person name="Gibon J."/>
            <person name="Kohler A."/>
            <person name="Lindquist E."/>
            <person name="Pereda V."/>
            <person name="Salamov A."/>
            <person name="Shapiro H.J."/>
            <person name="Wuyts J."/>
            <person name="Blaudez D."/>
            <person name="Buee M."/>
            <person name="Brokstein P."/>
            <person name="Canbaeck B."/>
            <person name="Cohen D."/>
            <person name="Courty P.E."/>
            <person name="Coutinho P.M."/>
            <person name="Delaruelle C."/>
            <person name="Detter J.C."/>
            <person name="Deveau A."/>
            <person name="DiFazio S."/>
            <person name="Duplessis S."/>
            <person name="Fraissinet-Tachet L."/>
            <person name="Lucic E."/>
            <person name="Frey-Klett P."/>
            <person name="Fourrey C."/>
            <person name="Feussner I."/>
            <person name="Gay G."/>
            <person name="Grimwood J."/>
            <person name="Hoegger P.J."/>
            <person name="Jain P."/>
            <person name="Kilaru S."/>
            <person name="Labbe J."/>
            <person name="Lin Y.C."/>
            <person name="Legue V."/>
            <person name="Le Tacon F."/>
            <person name="Marmeisse R."/>
            <person name="Melayah D."/>
            <person name="Montanini B."/>
            <person name="Muratet M."/>
            <person name="Nehls U."/>
            <person name="Niculita-Hirzel H."/>
            <person name="Oudot-Le Secq M.P."/>
            <person name="Peter M."/>
            <person name="Quesneville H."/>
            <person name="Rajashekar B."/>
            <person name="Reich M."/>
            <person name="Rouhier N."/>
            <person name="Schmutz J."/>
            <person name="Yin T."/>
            <person name="Chalot M."/>
            <person name="Henrissat B."/>
            <person name="Kuees U."/>
            <person name="Lucas S."/>
            <person name="Van de Peer Y."/>
            <person name="Podila G.K."/>
            <person name="Polle A."/>
            <person name="Pukkila P.J."/>
            <person name="Richardson P.M."/>
            <person name="Rouze P."/>
            <person name="Sanders I.R."/>
            <person name="Stajich J.E."/>
            <person name="Tunlid A."/>
            <person name="Tuskan G."/>
            <person name="Grigoriev I.V."/>
        </authorList>
    </citation>
    <scope>NUCLEOTIDE SEQUENCE [LARGE SCALE GENOMIC DNA]</scope>
    <source>
        <strain evidence="2">S238N-H82 / ATCC MYA-4686</strain>
    </source>
</reference>